<name>A0A9X9PUR7_GULGU</name>
<keyword evidence="4" id="KW-1185">Reference proteome</keyword>
<reference evidence="3 4" key="1">
    <citation type="submission" date="2018-10" db="EMBL/GenBank/DDBJ databases">
        <authorList>
            <person name="Ekblom R."/>
            <person name="Jareborg N."/>
        </authorList>
    </citation>
    <scope>NUCLEOTIDE SEQUENCE [LARGE SCALE GENOMIC DNA]</scope>
    <source>
        <tissue evidence="3">Muscle</tissue>
    </source>
</reference>
<dbReference type="SMART" id="SM00227">
    <property type="entry name" value="NEBU"/>
    <property type="match status" value="1"/>
</dbReference>
<dbReference type="PROSITE" id="PS51216">
    <property type="entry name" value="NEBULIN"/>
    <property type="match status" value="1"/>
</dbReference>
<dbReference type="Proteomes" id="UP000269945">
    <property type="component" value="Unassembled WGS sequence"/>
</dbReference>
<protein>
    <submittedName>
        <fullName evidence="3">Uncharacterized protein</fullName>
    </submittedName>
</protein>
<proteinExistence type="predicted"/>
<evidence type="ECO:0000256" key="2">
    <source>
        <dbReference type="SAM" id="MobiDB-lite"/>
    </source>
</evidence>
<dbReference type="AlphaFoldDB" id="A0A9X9PUR7"/>
<feature type="non-terminal residue" evidence="3">
    <location>
        <position position="129"/>
    </location>
</feature>
<sequence length="129" mass="14989">MADDEEYEEVVEYYTEETVYEEVPGETITEIYETTTTRTTASDYEQSEPSKPALAQPVPAQLVPAKPVERKKVIRKKLDSSKFMTPYIVHSQKMQELFSPNKYKENYEKAKGKPYAITTDTPELRRIKK</sequence>
<feature type="region of interest" description="Disordered" evidence="2">
    <location>
        <begin position="35"/>
        <end position="57"/>
    </location>
</feature>
<evidence type="ECO:0000313" key="3">
    <source>
        <dbReference type="EMBL" id="VCW67427.1"/>
    </source>
</evidence>
<accession>A0A9X9PUR7</accession>
<gene>
    <name evidence="3" type="ORF">BN2614_LOCUS6</name>
</gene>
<keyword evidence="1" id="KW-0677">Repeat</keyword>
<dbReference type="EMBL" id="CYRY02002692">
    <property type="protein sequence ID" value="VCW67427.1"/>
    <property type="molecule type" value="Genomic_DNA"/>
</dbReference>
<dbReference type="Pfam" id="PF00880">
    <property type="entry name" value="Nebulin"/>
    <property type="match status" value="1"/>
</dbReference>
<evidence type="ECO:0000256" key="1">
    <source>
        <dbReference type="ARBA" id="ARBA00022737"/>
    </source>
</evidence>
<comment type="caution">
    <text evidence="3">The sequence shown here is derived from an EMBL/GenBank/DDBJ whole genome shotgun (WGS) entry which is preliminary data.</text>
</comment>
<evidence type="ECO:0000313" key="4">
    <source>
        <dbReference type="Proteomes" id="UP000269945"/>
    </source>
</evidence>
<dbReference type="InterPro" id="IPR000900">
    <property type="entry name" value="Nebulin_repeat"/>
</dbReference>
<dbReference type="GO" id="GO:0005737">
    <property type="term" value="C:cytoplasm"/>
    <property type="evidence" value="ECO:0007669"/>
    <property type="project" value="UniProtKB-ARBA"/>
</dbReference>
<organism evidence="3 4">
    <name type="scientific">Gulo gulo</name>
    <name type="common">Wolverine</name>
    <name type="synonym">Gluton</name>
    <dbReference type="NCBI Taxonomy" id="48420"/>
    <lineage>
        <taxon>Eukaryota</taxon>
        <taxon>Metazoa</taxon>
        <taxon>Chordata</taxon>
        <taxon>Craniata</taxon>
        <taxon>Vertebrata</taxon>
        <taxon>Euteleostomi</taxon>
        <taxon>Mammalia</taxon>
        <taxon>Eutheria</taxon>
        <taxon>Laurasiatheria</taxon>
        <taxon>Carnivora</taxon>
        <taxon>Caniformia</taxon>
        <taxon>Musteloidea</taxon>
        <taxon>Mustelidae</taxon>
        <taxon>Guloninae</taxon>
        <taxon>Gulo</taxon>
    </lineage>
</organism>